<dbReference type="PROSITE" id="PS51379">
    <property type="entry name" value="4FE4S_FER_2"/>
    <property type="match status" value="1"/>
</dbReference>
<evidence type="ECO:0000256" key="5">
    <source>
        <dbReference type="ARBA" id="ARBA00023014"/>
    </source>
</evidence>
<dbReference type="Pfam" id="PF13459">
    <property type="entry name" value="Fer4_15"/>
    <property type="match status" value="1"/>
</dbReference>
<dbReference type="GO" id="GO:0009055">
    <property type="term" value="F:electron transfer activity"/>
    <property type="evidence" value="ECO:0007669"/>
    <property type="project" value="UniProtKB-UniRule"/>
</dbReference>
<dbReference type="InterPro" id="IPR001080">
    <property type="entry name" value="3Fe4S_ferredoxin"/>
</dbReference>
<evidence type="ECO:0000313" key="9">
    <source>
        <dbReference type="Proteomes" id="UP000177626"/>
    </source>
</evidence>
<accession>A0A1G2BXZ7</accession>
<dbReference type="GO" id="GO:0051536">
    <property type="term" value="F:iron-sulfur cluster binding"/>
    <property type="evidence" value="ECO:0007669"/>
    <property type="project" value="UniProtKB-KW"/>
</dbReference>
<evidence type="ECO:0000259" key="7">
    <source>
        <dbReference type="PROSITE" id="PS51379"/>
    </source>
</evidence>
<comment type="caution">
    <text evidence="8">The sequence shown here is derived from an EMBL/GenBank/DDBJ whole genome shotgun (WGS) entry which is preliminary data.</text>
</comment>
<keyword evidence="3 6" id="KW-0249">Electron transport</keyword>
<evidence type="ECO:0000256" key="2">
    <source>
        <dbReference type="ARBA" id="ARBA00022723"/>
    </source>
</evidence>
<dbReference type="AlphaFoldDB" id="A0A1G2BXZ7"/>
<keyword evidence="4 6" id="KW-0408">Iron</keyword>
<evidence type="ECO:0000256" key="3">
    <source>
        <dbReference type="ARBA" id="ARBA00022982"/>
    </source>
</evidence>
<dbReference type="PANTHER" id="PTHR36923">
    <property type="entry name" value="FERREDOXIN"/>
    <property type="match status" value="1"/>
</dbReference>
<reference evidence="8 9" key="1">
    <citation type="journal article" date="2016" name="Nat. Commun.">
        <title>Thousands of microbial genomes shed light on interconnected biogeochemical processes in an aquifer system.</title>
        <authorList>
            <person name="Anantharaman K."/>
            <person name="Brown C.T."/>
            <person name="Hug L.A."/>
            <person name="Sharon I."/>
            <person name="Castelle C.J."/>
            <person name="Probst A.J."/>
            <person name="Thomas B.C."/>
            <person name="Singh A."/>
            <person name="Wilkins M.J."/>
            <person name="Karaoz U."/>
            <person name="Brodie E.L."/>
            <person name="Williams K.H."/>
            <person name="Hubbard S.S."/>
            <person name="Banfield J.F."/>
        </authorList>
    </citation>
    <scope>NUCLEOTIDE SEQUENCE [LARGE SCALE GENOMIC DNA]</scope>
</reference>
<evidence type="ECO:0000256" key="6">
    <source>
        <dbReference type="RuleBase" id="RU368020"/>
    </source>
</evidence>
<dbReference type="InterPro" id="IPR051269">
    <property type="entry name" value="Fe-S_cluster_ET"/>
</dbReference>
<evidence type="ECO:0000256" key="1">
    <source>
        <dbReference type="ARBA" id="ARBA00022448"/>
    </source>
</evidence>
<evidence type="ECO:0000256" key="4">
    <source>
        <dbReference type="ARBA" id="ARBA00023004"/>
    </source>
</evidence>
<dbReference type="EMBL" id="MHKQ01000023">
    <property type="protein sequence ID" value="OGY93389.1"/>
    <property type="molecule type" value="Genomic_DNA"/>
</dbReference>
<dbReference type="PANTHER" id="PTHR36923:SF3">
    <property type="entry name" value="FERREDOXIN"/>
    <property type="match status" value="1"/>
</dbReference>
<dbReference type="GO" id="GO:0005506">
    <property type="term" value="F:iron ion binding"/>
    <property type="evidence" value="ECO:0007669"/>
    <property type="project" value="UniProtKB-UniRule"/>
</dbReference>
<gene>
    <name evidence="8" type="ORF">A2406_00155</name>
</gene>
<sequence length="77" mass="8740">MTKKYKIYIDRSKCIGCGTCIDILPKIFDINSDDGLVQMKNSKKEGNAWVLEINDSQLEEFQKIATSCPTTTIRISH</sequence>
<keyword evidence="2 6" id="KW-0479">Metal-binding</keyword>
<keyword evidence="5 6" id="KW-0411">Iron-sulfur</keyword>
<feature type="domain" description="4Fe-4S ferredoxin-type" evidence="7">
    <location>
        <begin position="5"/>
        <end position="33"/>
    </location>
</feature>
<dbReference type="PRINTS" id="PR00352">
    <property type="entry name" value="3FE4SFRDOXIN"/>
</dbReference>
<name>A0A1G2BXZ7_9BACT</name>
<comment type="function">
    <text evidence="6">Ferredoxins are iron-sulfur proteins that transfer electrons in a wide variety of metabolic reactions.</text>
</comment>
<dbReference type="Proteomes" id="UP000177626">
    <property type="component" value="Unassembled WGS sequence"/>
</dbReference>
<keyword evidence="1 6" id="KW-0813">Transport</keyword>
<organism evidence="8 9">
    <name type="scientific">Candidatus Komeilibacteria bacterium RIFOXYC1_FULL_37_11</name>
    <dbReference type="NCBI Taxonomy" id="1798555"/>
    <lineage>
        <taxon>Bacteria</taxon>
        <taxon>Candidatus Komeiliibacteriota</taxon>
    </lineage>
</organism>
<dbReference type="InterPro" id="IPR017896">
    <property type="entry name" value="4Fe4S_Fe-S-bd"/>
</dbReference>
<dbReference type="SUPFAM" id="SSF54862">
    <property type="entry name" value="4Fe-4S ferredoxins"/>
    <property type="match status" value="1"/>
</dbReference>
<dbReference type="Gene3D" id="3.30.70.20">
    <property type="match status" value="1"/>
</dbReference>
<proteinExistence type="predicted"/>
<protein>
    <recommendedName>
        <fullName evidence="6">Ferredoxin</fullName>
    </recommendedName>
</protein>
<evidence type="ECO:0000313" key="8">
    <source>
        <dbReference type="EMBL" id="OGY93389.1"/>
    </source>
</evidence>